<protein>
    <recommendedName>
        <fullName evidence="3">RNase H type-1 domain-containing protein</fullName>
    </recommendedName>
</protein>
<comment type="caution">
    <text evidence="1">The sequence shown here is derived from an EMBL/GenBank/DDBJ whole genome shotgun (WGS) entry which is preliminary data.</text>
</comment>
<evidence type="ECO:0000313" key="2">
    <source>
        <dbReference type="Proteomes" id="UP000886653"/>
    </source>
</evidence>
<dbReference type="InterPro" id="IPR036397">
    <property type="entry name" value="RNaseH_sf"/>
</dbReference>
<proteinExistence type="predicted"/>
<dbReference type="Gene3D" id="3.30.420.10">
    <property type="entry name" value="Ribonuclease H-like superfamily/Ribonuclease H"/>
    <property type="match status" value="1"/>
</dbReference>
<sequence length="154" mass="17205">MPPEAFSNNKMDDSQAALRAMHYPTRPTSGQSLVRFLKSQIRRLRAETIEELFWTLGHEGVPLNEVADKATKLAASADGRKTTLPTSLANLLQATWMSLRVSSSDSLNYVSSFKAAAKKITDAFNGLDKGHAATIFQLRTRHSQMTLFFCQIWE</sequence>
<evidence type="ECO:0000313" key="1">
    <source>
        <dbReference type="EMBL" id="KAG0146810.1"/>
    </source>
</evidence>
<keyword evidence="2" id="KW-1185">Reference proteome</keyword>
<evidence type="ECO:0008006" key="3">
    <source>
        <dbReference type="Google" id="ProtNLM"/>
    </source>
</evidence>
<name>A0A9P6NNM0_9BASI</name>
<dbReference type="EMBL" id="MU167256">
    <property type="protein sequence ID" value="KAG0146810.1"/>
    <property type="molecule type" value="Genomic_DNA"/>
</dbReference>
<gene>
    <name evidence="1" type="ORF">CROQUDRAFT_92299</name>
</gene>
<reference evidence="1" key="1">
    <citation type="submission" date="2013-11" db="EMBL/GenBank/DDBJ databases">
        <title>Genome sequence of the fusiform rust pathogen reveals effectors for host alternation and coevolution with pine.</title>
        <authorList>
            <consortium name="DOE Joint Genome Institute"/>
            <person name="Smith K."/>
            <person name="Pendleton A."/>
            <person name="Kubisiak T."/>
            <person name="Anderson C."/>
            <person name="Salamov A."/>
            <person name="Aerts A."/>
            <person name="Riley R."/>
            <person name="Clum A."/>
            <person name="Lindquist E."/>
            <person name="Ence D."/>
            <person name="Campbell M."/>
            <person name="Kronenberg Z."/>
            <person name="Feau N."/>
            <person name="Dhillon B."/>
            <person name="Hamelin R."/>
            <person name="Burleigh J."/>
            <person name="Smith J."/>
            <person name="Yandell M."/>
            <person name="Nelson C."/>
            <person name="Grigoriev I."/>
            <person name="Davis J."/>
        </authorList>
    </citation>
    <scope>NUCLEOTIDE SEQUENCE</scope>
    <source>
        <strain evidence="1">G11</strain>
    </source>
</reference>
<accession>A0A9P6NNM0</accession>
<organism evidence="1 2">
    <name type="scientific">Cronartium quercuum f. sp. fusiforme G11</name>
    <dbReference type="NCBI Taxonomy" id="708437"/>
    <lineage>
        <taxon>Eukaryota</taxon>
        <taxon>Fungi</taxon>
        <taxon>Dikarya</taxon>
        <taxon>Basidiomycota</taxon>
        <taxon>Pucciniomycotina</taxon>
        <taxon>Pucciniomycetes</taxon>
        <taxon>Pucciniales</taxon>
        <taxon>Coleosporiaceae</taxon>
        <taxon>Cronartium</taxon>
    </lineage>
</organism>
<dbReference type="Proteomes" id="UP000886653">
    <property type="component" value="Unassembled WGS sequence"/>
</dbReference>
<dbReference type="AlphaFoldDB" id="A0A9P6NNM0"/>
<dbReference type="GO" id="GO:0003676">
    <property type="term" value="F:nucleic acid binding"/>
    <property type="evidence" value="ECO:0007669"/>
    <property type="project" value="InterPro"/>
</dbReference>